<dbReference type="PANTHER" id="PTHR36834:SF1">
    <property type="entry name" value="INTEGRAL MEMBRANE PROTEIN"/>
    <property type="match status" value="1"/>
</dbReference>
<evidence type="ECO:0000313" key="3">
    <source>
        <dbReference type="EMBL" id="MDL9977782.1"/>
    </source>
</evidence>
<dbReference type="RefSeq" id="WP_286285561.1">
    <property type="nucleotide sequence ID" value="NZ_JASXSZ010000001.1"/>
</dbReference>
<dbReference type="Pfam" id="PF04892">
    <property type="entry name" value="VanZ"/>
    <property type="match status" value="1"/>
</dbReference>
<keyword evidence="1" id="KW-0472">Membrane</keyword>
<dbReference type="InterPro" id="IPR006976">
    <property type="entry name" value="VanZ-like"/>
</dbReference>
<feature type="transmembrane region" description="Helical" evidence="1">
    <location>
        <begin position="151"/>
        <end position="169"/>
    </location>
</feature>
<dbReference type="EMBL" id="JASXSZ010000001">
    <property type="protein sequence ID" value="MDL9977782.1"/>
    <property type="molecule type" value="Genomic_DNA"/>
</dbReference>
<feature type="transmembrane region" description="Helical" evidence="1">
    <location>
        <begin position="39"/>
        <end position="59"/>
    </location>
</feature>
<sequence>MERYGPVVAAAILVGIPAGIAVVWALARWRLRHGATRSWAWRASTAEVGLVLGTIPWVWMIMTPRPGVGGVSLVPFQDLMVTLRGDDAIVQVGGNLLVLAAVGFFLPIRFRLAAPKWVPAAVALIAAGISLLLEILQHVLQLGRVSSIDDVLVNTVGAVIACVASRHWWRSRDPHPQTAS</sequence>
<name>A0ABT7MTK2_9MICO</name>
<reference evidence="3 4" key="1">
    <citation type="submission" date="2023-06" db="EMBL/GenBank/DDBJ databases">
        <title>Microbacterium sp. nov., isolated from a waste landfill.</title>
        <authorList>
            <person name="Wen W."/>
        </authorList>
    </citation>
    <scope>NUCLEOTIDE SEQUENCE [LARGE SCALE GENOMIC DNA]</scope>
    <source>
        <strain evidence="3 4">ASV49</strain>
    </source>
</reference>
<organism evidence="3 4">
    <name type="scientific">Microbacterium candidum</name>
    <dbReference type="NCBI Taxonomy" id="3041922"/>
    <lineage>
        <taxon>Bacteria</taxon>
        <taxon>Bacillati</taxon>
        <taxon>Actinomycetota</taxon>
        <taxon>Actinomycetes</taxon>
        <taxon>Micrococcales</taxon>
        <taxon>Microbacteriaceae</taxon>
        <taxon>Microbacterium</taxon>
    </lineage>
</organism>
<feature type="transmembrane region" description="Helical" evidence="1">
    <location>
        <begin position="6"/>
        <end position="27"/>
    </location>
</feature>
<keyword evidence="4" id="KW-1185">Reference proteome</keyword>
<protein>
    <submittedName>
        <fullName evidence="3">VanZ family protein</fullName>
    </submittedName>
</protein>
<evidence type="ECO:0000313" key="4">
    <source>
        <dbReference type="Proteomes" id="UP001235064"/>
    </source>
</evidence>
<evidence type="ECO:0000256" key="1">
    <source>
        <dbReference type="SAM" id="Phobius"/>
    </source>
</evidence>
<evidence type="ECO:0000259" key="2">
    <source>
        <dbReference type="Pfam" id="PF04892"/>
    </source>
</evidence>
<dbReference type="InterPro" id="IPR053150">
    <property type="entry name" value="Teicoplanin_resist-assoc"/>
</dbReference>
<feature type="transmembrane region" description="Helical" evidence="1">
    <location>
        <begin position="120"/>
        <end position="139"/>
    </location>
</feature>
<gene>
    <name evidence="3" type="ORF">QSV35_00420</name>
</gene>
<proteinExistence type="predicted"/>
<keyword evidence="1" id="KW-0812">Transmembrane</keyword>
<feature type="domain" description="VanZ-like" evidence="2">
    <location>
        <begin position="55"/>
        <end position="164"/>
    </location>
</feature>
<feature type="transmembrane region" description="Helical" evidence="1">
    <location>
        <begin position="88"/>
        <end position="108"/>
    </location>
</feature>
<accession>A0ABT7MTK2</accession>
<comment type="caution">
    <text evidence="3">The sequence shown here is derived from an EMBL/GenBank/DDBJ whole genome shotgun (WGS) entry which is preliminary data.</text>
</comment>
<keyword evidence="1" id="KW-1133">Transmembrane helix</keyword>
<dbReference type="PANTHER" id="PTHR36834">
    <property type="entry name" value="MEMBRANE PROTEIN-RELATED"/>
    <property type="match status" value="1"/>
</dbReference>
<dbReference type="Proteomes" id="UP001235064">
    <property type="component" value="Unassembled WGS sequence"/>
</dbReference>